<dbReference type="InterPro" id="IPR058240">
    <property type="entry name" value="rSAM_sf"/>
</dbReference>
<comment type="cofactor">
    <cofactor evidence="1">
        <name>[4Fe-4S] cluster</name>
        <dbReference type="ChEBI" id="CHEBI:49883"/>
    </cofactor>
</comment>
<dbReference type="InterPro" id="IPR007197">
    <property type="entry name" value="rSAM"/>
</dbReference>
<dbReference type="GO" id="GO:0006779">
    <property type="term" value="P:porphyrin-containing compound biosynthetic process"/>
    <property type="evidence" value="ECO:0007669"/>
    <property type="project" value="InterPro"/>
</dbReference>
<evidence type="ECO:0000256" key="10">
    <source>
        <dbReference type="RuleBase" id="RU364116"/>
    </source>
</evidence>
<evidence type="ECO:0000256" key="3">
    <source>
        <dbReference type="ARBA" id="ARBA00017228"/>
    </source>
</evidence>
<reference evidence="12 13" key="1">
    <citation type="submission" date="2012-05" db="EMBL/GenBank/DDBJ databases">
        <title>Genome sequence of Nitritalea halalkaliphila LW7.</title>
        <authorList>
            <person name="Jangir P.K."/>
            <person name="Singh A."/>
            <person name="Shivaji S."/>
            <person name="Sharma R."/>
        </authorList>
    </citation>
    <scope>NUCLEOTIDE SEQUENCE [LARGE SCALE GENOMIC DNA]</scope>
    <source>
        <strain evidence="12 13">LW7</strain>
    </source>
</reference>
<dbReference type="Proteomes" id="UP000005551">
    <property type="component" value="Unassembled WGS sequence"/>
</dbReference>
<keyword evidence="13" id="KW-1185">Reference proteome</keyword>
<dbReference type="Pfam" id="PF06969">
    <property type="entry name" value="HemN_C"/>
    <property type="match status" value="1"/>
</dbReference>
<keyword evidence="6 10" id="KW-0479">Metal-binding</keyword>
<dbReference type="NCBIfam" id="TIGR00539">
    <property type="entry name" value="hemN_rel"/>
    <property type="match status" value="1"/>
</dbReference>
<organism evidence="12 13">
    <name type="scientific">Nitritalea halalkaliphila LW7</name>
    <dbReference type="NCBI Taxonomy" id="1189621"/>
    <lineage>
        <taxon>Bacteria</taxon>
        <taxon>Pseudomonadati</taxon>
        <taxon>Bacteroidota</taxon>
        <taxon>Cytophagia</taxon>
        <taxon>Cytophagales</taxon>
        <taxon>Cyclobacteriaceae</taxon>
        <taxon>Nitritalea</taxon>
    </lineage>
</organism>
<evidence type="ECO:0000313" key="12">
    <source>
        <dbReference type="EMBL" id="EIM77223.1"/>
    </source>
</evidence>
<keyword evidence="4 10" id="KW-0349">Heme</keyword>
<comment type="subcellular location">
    <subcellularLocation>
        <location evidence="10">Cytoplasm</location>
    </subcellularLocation>
</comment>
<dbReference type="InterPro" id="IPR034505">
    <property type="entry name" value="Coproporphyrinogen-III_oxidase"/>
</dbReference>
<evidence type="ECO:0000313" key="13">
    <source>
        <dbReference type="Proteomes" id="UP000005551"/>
    </source>
</evidence>
<dbReference type="SFLD" id="SFLDS00029">
    <property type="entry name" value="Radical_SAM"/>
    <property type="match status" value="1"/>
</dbReference>
<dbReference type="PANTHER" id="PTHR13932">
    <property type="entry name" value="COPROPORPHYRINIGEN III OXIDASE"/>
    <property type="match status" value="1"/>
</dbReference>
<keyword evidence="10" id="KW-0963">Cytoplasm</keyword>
<evidence type="ECO:0000256" key="6">
    <source>
        <dbReference type="ARBA" id="ARBA00022723"/>
    </source>
</evidence>
<feature type="domain" description="Radical SAM core" evidence="11">
    <location>
        <begin position="1"/>
        <end position="228"/>
    </location>
</feature>
<dbReference type="GO" id="GO:0005737">
    <property type="term" value="C:cytoplasm"/>
    <property type="evidence" value="ECO:0007669"/>
    <property type="project" value="UniProtKB-SubCell"/>
</dbReference>
<keyword evidence="9 10" id="KW-0143">Chaperone</keyword>
<dbReference type="AlphaFoldDB" id="I5C5X1"/>
<dbReference type="InterPro" id="IPR010723">
    <property type="entry name" value="HemN_C"/>
</dbReference>
<comment type="caution">
    <text evidence="12">The sequence shown here is derived from an EMBL/GenBank/DDBJ whole genome shotgun (WGS) entry which is preliminary data.</text>
</comment>
<dbReference type="Gene3D" id="3.20.20.70">
    <property type="entry name" value="Aldolase class I"/>
    <property type="match status" value="1"/>
</dbReference>
<dbReference type="STRING" id="1189621.A3SI_08104"/>
<evidence type="ECO:0000256" key="8">
    <source>
        <dbReference type="ARBA" id="ARBA00023014"/>
    </source>
</evidence>
<dbReference type="GO" id="GO:0046872">
    <property type="term" value="F:metal ion binding"/>
    <property type="evidence" value="ECO:0007669"/>
    <property type="project" value="UniProtKB-UniRule"/>
</dbReference>
<dbReference type="EMBL" id="AJYA01000016">
    <property type="protein sequence ID" value="EIM77223.1"/>
    <property type="molecule type" value="Genomic_DNA"/>
</dbReference>
<dbReference type="SFLD" id="SFLDG01065">
    <property type="entry name" value="anaerobic_coproporphyrinogen-I"/>
    <property type="match status" value="1"/>
</dbReference>
<comment type="similarity">
    <text evidence="2">Belongs to the anaerobic coproporphyrinogen-III oxidase family. HemW subfamily.</text>
</comment>
<dbReference type="PROSITE" id="PS51918">
    <property type="entry name" value="RADICAL_SAM"/>
    <property type="match status" value="1"/>
</dbReference>
<protein>
    <recommendedName>
        <fullName evidence="3 10">Heme chaperone HemW</fullName>
    </recommendedName>
</protein>
<evidence type="ECO:0000256" key="9">
    <source>
        <dbReference type="ARBA" id="ARBA00023186"/>
    </source>
</evidence>
<dbReference type="SUPFAM" id="SSF102114">
    <property type="entry name" value="Radical SAM enzymes"/>
    <property type="match status" value="1"/>
</dbReference>
<dbReference type="PANTHER" id="PTHR13932:SF5">
    <property type="entry name" value="RADICAL S-ADENOSYL METHIONINE DOMAIN-CONTAINING PROTEIN 1, MITOCHONDRIAL"/>
    <property type="match status" value="1"/>
</dbReference>
<dbReference type="InterPro" id="IPR013785">
    <property type="entry name" value="Aldolase_TIM"/>
</dbReference>
<dbReference type="InterPro" id="IPR004559">
    <property type="entry name" value="HemW-like"/>
</dbReference>
<dbReference type="PATRIC" id="fig|1189621.3.peg.1690"/>
<evidence type="ECO:0000256" key="1">
    <source>
        <dbReference type="ARBA" id="ARBA00001966"/>
    </source>
</evidence>
<keyword evidence="7 10" id="KW-0408">Iron</keyword>
<dbReference type="GO" id="GO:0004109">
    <property type="term" value="F:coproporphyrinogen oxidase activity"/>
    <property type="evidence" value="ECO:0007669"/>
    <property type="project" value="InterPro"/>
</dbReference>
<dbReference type="SFLD" id="SFLDF00562">
    <property type="entry name" value="HemN-like__clustered_with_heat"/>
    <property type="match status" value="1"/>
</dbReference>
<evidence type="ECO:0000256" key="4">
    <source>
        <dbReference type="ARBA" id="ARBA00022617"/>
    </source>
</evidence>
<dbReference type="GO" id="GO:0051539">
    <property type="term" value="F:4 iron, 4 sulfur cluster binding"/>
    <property type="evidence" value="ECO:0007669"/>
    <property type="project" value="UniProtKB-UniRule"/>
</dbReference>
<dbReference type="InterPro" id="IPR006638">
    <property type="entry name" value="Elp3/MiaA/NifB-like_rSAM"/>
</dbReference>
<name>I5C5X1_9BACT</name>
<comment type="function">
    <text evidence="10">Probably acts as a heme chaperone, transferring heme to an unknown acceptor. Binds one molecule of heme per monomer, possibly covalently. Binds 1 [4Fe-4S] cluster. The cluster is coordinated with 3 cysteines and an exchangeable S-adenosyl-L-methionine.</text>
</comment>
<dbReference type="Pfam" id="PF04055">
    <property type="entry name" value="Radical_SAM"/>
    <property type="match status" value="1"/>
</dbReference>
<evidence type="ECO:0000256" key="5">
    <source>
        <dbReference type="ARBA" id="ARBA00022691"/>
    </source>
</evidence>
<keyword evidence="8 10" id="KW-0411">Iron-sulfur</keyword>
<dbReference type="RefSeq" id="WP_009054520.1">
    <property type="nucleotide sequence ID" value="NZ_AJYA01000016.1"/>
</dbReference>
<dbReference type="SFLD" id="SFLDF00288">
    <property type="entry name" value="HemN-like__clustered_with_nucl"/>
    <property type="match status" value="1"/>
</dbReference>
<dbReference type="SMART" id="SM00729">
    <property type="entry name" value="Elp3"/>
    <property type="match status" value="1"/>
</dbReference>
<keyword evidence="10" id="KW-0004">4Fe-4S</keyword>
<dbReference type="OrthoDB" id="9808022at2"/>
<sequence>MAGIYLHIPFCKQACHYCDFHFSTQLGHQAAMVEAMRREMALRKGFFSPEVSLETLYFGGGTPSLLEPDEVARLLDAAAAHFRLNLKEVTLEANPDDLSLEKARQLRAAGINRLSIGIQTFDGALLQYFNRAHNAEEAERAVWNAAEAGFDNLTIDLMYGARSLSLKLWEEQLERALALPVQHISAYSLTVEAKTVFAHREKKGDAITLEEEEQAKQFERMQERLQAAGFIQYEVASFGKPGFFSQHNSNYWKGLPYLGIGPGAHGFDGKKRYSNLRNNPLYIKAIREGTPFSEDETLTAEEVLNERVLTGLRTIWGISRSELEMLHPNWLQLHAQTLDWLRQNAYLEENEDRIWLTPKGFILADSIAFQLFT</sequence>
<evidence type="ECO:0000256" key="7">
    <source>
        <dbReference type="ARBA" id="ARBA00023004"/>
    </source>
</evidence>
<keyword evidence="5 10" id="KW-0949">S-adenosyl-L-methionine</keyword>
<proteinExistence type="inferred from homology"/>
<evidence type="ECO:0000259" key="11">
    <source>
        <dbReference type="PROSITE" id="PS51918"/>
    </source>
</evidence>
<gene>
    <name evidence="12" type="ORF">A3SI_08104</name>
</gene>
<accession>I5C5X1</accession>
<evidence type="ECO:0000256" key="2">
    <source>
        <dbReference type="ARBA" id="ARBA00006100"/>
    </source>
</evidence>